<name>A0A6J4HEM2_9ACTN</name>
<reference evidence="1" key="1">
    <citation type="submission" date="2020-02" db="EMBL/GenBank/DDBJ databases">
        <authorList>
            <person name="Meier V. D."/>
        </authorList>
    </citation>
    <scope>NUCLEOTIDE SEQUENCE</scope>
    <source>
        <strain evidence="1">AVDCRST_MAG76</strain>
    </source>
</reference>
<organism evidence="1">
    <name type="scientific">uncultured Acidimicrobiales bacterium</name>
    <dbReference type="NCBI Taxonomy" id="310071"/>
    <lineage>
        <taxon>Bacteria</taxon>
        <taxon>Bacillati</taxon>
        <taxon>Actinomycetota</taxon>
        <taxon>Acidimicrobiia</taxon>
        <taxon>Acidimicrobiales</taxon>
        <taxon>environmental samples</taxon>
    </lineage>
</organism>
<proteinExistence type="predicted"/>
<protein>
    <recommendedName>
        <fullName evidence="2">Phytase-like domain-containing protein</fullName>
    </recommendedName>
</protein>
<dbReference type="AlphaFoldDB" id="A0A6J4HEM2"/>
<accession>A0A6J4HEM2</accession>
<evidence type="ECO:0008006" key="2">
    <source>
        <dbReference type="Google" id="ProtNLM"/>
    </source>
</evidence>
<gene>
    <name evidence="1" type="ORF">AVDCRST_MAG76-767</name>
</gene>
<dbReference type="EMBL" id="CADCSZ010000044">
    <property type="protein sequence ID" value="CAA9222287.1"/>
    <property type="molecule type" value="Genomic_DNA"/>
</dbReference>
<evidence type="ECO:0000313" key="1">
    <source>
        <dbReference type="EMBL" id="CAA9222287.1"/>
    </source>
</evidence>
<sequence length="300" mass="32218">MLGHAAGAAPTEGWSTYRLRFDAGHDAGRSDDAEVVTVREDGLVYVLGSHYGAKDGPLEPNRQWVARFDVGHLAHGLDGARPPLEVVRTEFRLHRAVNDALAAAGVVLFDVGSKAHDALIDATRRTGQQRGKRWADRVLTDDAPVNIEGATFLPDGKLLLGLRFPTTADGHPLLVEVADVDVLFDGGTPQCGTVWSLDVGSRERPLGIRAMDGEHVIVGSLDARGKDSVLLVDHPEAGEAGCAHWRRDRLPAGGGTVGARLVHDFGDLRSVEGVADGFGGHHLYVIDEESRVSMRFLLVE</sequence>